<proteinExistence type="predicted"/>
<reference evidence="1" key="1">
    <citation type="submission" date="2021-02" db="EMBL/GenBank/DDBJ databases">
        <authorList>
            <consortium name="DOE Joint Genome Institute"/>
            <person name="Ahrendt S."/>
            <person name="Looney B.P."/>
            <person name="Miyauchi S."/>
            <person name="Morin E."/>
            <person name="Drula E."/>
            <person name="Courty P.E."/>
            <person name="Chicoki N."/>
            <person name="Fauchery L."/>
            <person name="Kohler A."/>
            <person name="Kuo A."/>
            <person name="Labutti K."/>
            <person name="Pangilinan J."/>
            <person name="Lipzen A."/>
            <person name="Riley R."/>
            <person name="Andreopoulos W."/>
            <person name="He G."/>
            <person name="Johnson J."/>
            <person name="Barry K.W."/>
            <person name="Grigoriev I.V."/>
            <person name="Nagy L."/>
            <person name="Hibbett D."/>
            <person name="Henrissat B."/>
            <person name="Matheny P.B."/>
            <person name="Labbe J."/>
            <person name="Martin F."/>
        </authorList>
    </citation>
    <scope>NUCLEOTIDE SEQUENCE</scope>
    <source>
        <strain evidence="1">FP105234-sp</strain>
    </source>
</reference>
<organism evidence="1 2">
    <name type="scientific">Auriscalpium vulgare</name>
    <dbReference type="NCBI Taxonomy" id="40419"/>
    <lineage>
        <taxon>Eukaryota</taxon>
        <taxon>Fungi</taxon>
        <taxon>Dikarya</taxon>
        <taxon>Basidiomycota</taxon>
        <taxon>Agaricomycotina</taxon>
        <taxon>Agaricomycetes</taxon>
        <taxon>Russulales</taxon>
        <taxon>Auriscalpiaceae</taxon>
        <taxon>Auriscalpium</taxon>
    </lineage>
</organism>
<dbReference type="EMBL" id="MU275846">
    <property type="protein sequence ID" value="KAI0052249.1"/>
    <property type="molecule type" value="Genomic_DNA"/>
</dbReference>
<protein>
    <submittedName>
        <fullName evidence="1">Uncharacterized protein</fullName>
    </submittedName>
</protein>
<comment type="caution">
    <text evidence="1">The sequence shown here is derived from an EMBL/GenBank/DDBJ whole genome shotgun (WGS) entry which is preliminary data.</text>
</comment>
<dbReference type="Proteomes" id="UP000814033">
    <property type="component" value="Unassembled WGS sequence"/>
</dbReference>
<name>A0ACB8S6X4_9AGAM</name>
<sequence>MPIPDDPPAPYEAHAPEALPEYALTSPTSSPTIQHAGVSISREHTFSLKNKNARDWITLVVRNRAQNEKHLPLFFDRDVIAGEIHMDLDKAETLKGVTIGVQSYVLRSVRLTVRLLQITAATTAVGQEDEPFLDLVEPVWTPEGGSGKLKGKYTWPFSITLPPDTSVALTPKSTPQRYALPPTFSERASPAYIDYKLSVTVRRGGLRVNNKLSTSFVYLPRSVAEPPSLMRTIAYQEMTPLLGPEEDPPGWKVFPPLTVEGTLFNTRSVSVQCTFAVALPLSCASNSPLPLLMTLRGTDAQALDLLAAAPHVQLQRVVAIGSDATDESVARRSNNTFIAVLAKAAFWPDEAMAEANKKNGSGASGIKVMQGELYLPKGIKPTFSFPRLSVRYNLVVLPPQVSGFVPSVPVAEPLLSERITVALANARGVVPRSHVPPGYAVEIEGNYNVATGFLENGNQRFLGHHH</sequence>
<gene>
    <name evidence="1" type="ORF">FA95DRAFT_1483827</name>
</gene>
<accession>A0ACB8S6X4</accession>
<keyword evidence="2" id="KW-1185">Reference proteome</keyword>
<reference evidence="1" key="2">
    <citation type="journal article" date="2022" name="New Phytol.">
        <title>Evolutionary transition to the ectomycorrhizal habit in the genomes of a hyperdiverse lineage of mushroom-forming fungi.</title>
        <authorList>
            <person name="Looney B."/>
            <person name="Miyauchi S."/>
            <person name="Morin E."/>
            <person name="Drula E."/>
            <person name="Courty P.E."/>
            <person name="Kohler A."/>
            <person name="Kuo A."/>
            <person name="LaButti K."/>
            <person name="Pangilinan J."/>
            <person name="Lipzen A."/>
            <person name="Riley R."/>
            <person name="Andreopoulos W."/>
            <person name="He G."/>
            <person name="Johnson J."/>
            <person name="Nolan M."/>
            <person name="Tritt A."/>
            <person name="Barry K.W."/>
            <person name="Grigoriev I.V."/>
            <person name="Nagy L.G."/>
            <person name="Hibbett D."/>
            <person name="Henrissat B."/>
            <person name="Matheny P.B."/>
            <person name="Labbe J."/>
            <person name="Martin F.M."/>
        </authorList>
    </citation>
    <scope>NUCLEOTIDE SEQUENCE</scope>
    <source>
        <strain evidence="1">FP105234-sp</strain>
    </source>
</reference>
<evidence type="ECO:0000313" key="2">
    <source>
        <dbReference type="Proteomes" id="UP000814033"/>
    </source>
</evidence>
<evidence type="ECO:0000313" key="1">
    <source>
        <dbReference type="EMBL" id="KAI0052249.1"/>
    </source>
</evidence>